<comment type="subcellular location">
    <subcellularLocation>
        <location evidence="1">Virion</location>
    </subcellularLocation>
</comment>
<name>A0AA49K5V9_9SECO</name>
<dbReference type="Gene3D" id="2.60.120.20">
    <property type="match status" value="2"/>
</dbReference>
<reference evidence="6" key="1">
    <citation type="submission" date="2022-06" db="EMBL/GenBank/DDBJ databases">
        <authorList>
            <person name="Mollov D."/>
            <person name="Amao M."/>
            <person name="Fuentes S."/>
            <person name="Muller G."/>
            <person name="Alvarez R."/>
            <person name="Botermans M."/>
            <person name="Kreuze J."/>
        </authorList>
    </citation>
    <scope>NUCLEOTIDE SEQUENCE</scope>
    <source>
        <strain evidence="6">PQ-13_Lim-076</strain>
    </source>
</reference>
<keyword evidence="4" id="KW-0916">Viral movement protein</keyword>
<protein>
    <submittedName>
        <fullName evidence="6">Polyprotein</fullName>
    </submittedName>
</protein>
<dbReference type="GO" id="GO:0046740">
    <property type="term" value="P:transport of virus in host, cell to cell"/>
    <property type="evidence" value="ECO:0007669"/>
    <property type="project" value="UniProtKB-KW"/>
</dbReference>
<feature type="region of interest" description="Disordered" evidence="5">
    <location>
        <begin position="288"/>
        <end position="321"/>
    </location>
</feature>
<dbReference type="Pfam" id="PF00803">
    <property type="entry name" value="3A"/>
    <property type="match status" value="1"/>
</dbReference>
<proteinExistence type="predicted"/>
<evidence type="ECO:0000313" key="6">
    <source>
        <dbReference type="EMBL" id="WLD05481.1"/>
    </source>
</evidence>
<evidence type="ECO:0000256" key="2">
    <source>
        <dbReference type="ARBA" id="ARBA00022448"/>
    </source>
</evidence>
<evidence type="ECO:0000256" key="1">
    <source>
        <dbReference type="ARBA" id="ARBA00004328"/>
    </source>
</evidence>
<dbReference type="SUPFAM" id="SSF88633">
    <property type="entry name" value="Positive stranded ssRNA viruses"/>
    <property type="match status" value="2"/>
</dbReference>
<dbReference type="InterPro" id="IPR029053">
    <property type="entry name" value="Viral_coat"/>
</dbReference>
<dbReference type="InterPro" id="IPR000603">
    <property type="entry name" value="MPV"/>
</dbReference>
<feature type="compositionally biased region" description="Polar residues" evidence="5">
    <location>
        <begin position="290"/>
        <end position="299"/>
    </location>
</feature>
<evidence type="ECO:0000256" key="4">
    <source>
        <dbReference type="ARBA" id="ARBA00023031"/>
    </source>
</evidence>
<sequence>MVLLSLLPPFHLQVLLMPNRMMTSSTRGQQLQQQPSHKELLEALFQAGDAALNSAKRRSGAGCLAVVRSKQGETTITDLFDANETKKVNAAWNPLKAYFGRKPDVNNLYFHLHGVLFVMVPHVAAGSPGEVEITLCSTNDITRPTLQSKSFRLGEGPQAVIMSADHCLPLLDDSCNFFYTTRTMDTTAKVPCSVMAIWKQEISAKAGSYNPQEVHAWFIKKLSMPEFLRDKHQAASLLSTVYGTGSSRVSSGTNSLISSSMRVASLDAGPNLERSSSVHPSLRFLPAQVPLNSEPSSSHAPDDHPLPEKEAVAQRDQALARRHQGINQLEDHLASFLSPTPQGPTGSYDVTEHEFALCFYNHGPPLNFTSIVKFDNMLREVYFGGRPIPMHPFFPQGISDMLFFLKPSLMVEMKKVLVKHLYRSTKGLSALPSVFELHRSLALSLAQGGSRKPFWHLGFEEPQTDLVHPILDFVASFERGDELSFCKSHLNLSVQELETVERLHHARALHQVGDDLFHECYEESFDEWVMSSHDKCKLLIAQGPGGSEGECSAPMEGGEGVHNIVEDLIVTKQSHDSDTFFECGNDLQASSNPAAPSFLLDDSEASNDIFDFSSDYSVEQMQCVELQQPAIVSSNQKFLVESKTFSWNTTDTDSTNLLKVSIPGVLSQTSNVNAVGPNLLRYFDAAVLRFGAFVTVPRTLSSTGDLILVWDEGSLVSAYGKNVNKATLCACPHVIISAHSAERCSPQKFLYFVPLGIGSFVPLDLGHAGSHIGTLSVYVLNQLKTMSVITKFTCTVQIYVTVLSTNIMQPQRVLAQSQLGMSPSKTTFPLLPLKQLIVSTDWDTTHEAGSGALVTFSPVGVFESLGVLQPSLMCNLAINCHWWRGVCNFIVRFNKTAFHSGRVAIGFGTLNTQLSQHQDIFSLPHVVLDLNQGEIFKFSVSMRNWNGVNLLSAGRKNSLPRPDHQSLQRIFISILEPLQCTQGGLSAVTMMLFLDSISGCELGGVVPIKPVMGHNSKGSSGVDFLFHEADILSPALAAMRISTPKQAQDDDQSKYKLQPQAPMVPTRSKFSFWSLQYTISPQATKRTLVIPATCWLYNFPKESGILTSPVSPMTGFTNAFVYWKGSLEFKIIVHRRTTTSTCGGVMSVAFESTGYPKEPGLYAATMPISNGGGLQWGEQYGIVSNEVTFTIEDDEFFQRRFTRQFAMGAGASRISTLSDKLGLLIIVLPDRDFYNQIEIYVKPGRDFSFIRPHPPVPVATAVFGEMEGNVYSLLPKEGKFVPIEDQASIL</sequence>
<dbReference type="GO" id="GO:0044423">
    <property type="term" value="C:virion component"/>
    <property type="evidence" value="ECO:0007669"/>
    <property type="project" value="UniProtKB-KW"/>
</dbReference>
<accession>A0AA49K5V9</accession>
<evidence type="ECO:0000256" key="3">
    <source>
        <dbReference type="ARBA" id="ARBA00022844"/>
    </source>
</evidence>
<organism evidence="6">
    <name type="scientific">Potato rugose stunting virus</name>
    <dbReference type="NCBI Taxonomy" id="3064989"/>
    <lineage>
        <taxon>Viruses</taxon>
        <taxon>Riboviria</taxon>
        <taxon>Orthornavirae</taxon>
        <taxon>Pisuviricota</taxon>
        <taxon>Pisoniviricetes</taxon>
        <taxon>Picornavirales</taxon>
        <taxon>Secoviridae</taxon>
        <taxon>Torradovirus</taxon>
        <taxon>Torradovirus nanorugosum</taxon>
    </lineage>
</organism>
<feature type="compositionally biased region" description="Basic and acidic residues" evidence="5">
    <location>
        <begin position="300"/>
        <end position="313"/>
    </location>
</feature>
<keyword evidence="3" id="KW-0946">Virion</keyword>
<evidence type="ECO:0000256" key="5">
    <source>
        <dbReference type="SAM" id="MobiDB-lite"/>
    </source>
</evidence>
<keyword evidence="2" id="KW-0813">Transport</keyword>
<dbReference type="EMBL" id="ON871720">
    <property type="protein sequence ID" value="WLD05481.1"/>
    <property type="molecule type" value="Genomic_RNA"/>
</dbReference>